<dbReference type="Proteomes" id="UP000557656">
    <property type="component" value="Unassembled WGS sequence"/>
</dbReference>
<dbReference type="EMBL" id="JABEOV010000027">
    <property type="protein sequence ID" value="NNG55195.1"/>
    <property type="molecule type" value="Genomic_DNA"/>
</dbReference>
<gene>
    <name evidence="2" type="ORF">HKX05_17770</name>
    <name evidence="3" type="ORF">HLV41_05305</name>
</gene>
<dbReference type="SMART" id="SM00912">
    <property type="entry name" value="Haemagg_act"/>
    <property type="match status" value="1"/>
</dbReference>
<dbReference type="SUPFAM" id="SSF51126">
    <property type="entry name" value="Pectin lyase-like"/>
    <property type="match status" value="1"/>
</dbReference>
<dbReference type="InterPro" id="IPR008638">
    <property type="entry name" value="FhaB/CdiA-like_TPS"/>
</dbReference>
<dbReference type="Pfam" id="PF05860">
    <property type="entry name" value="TPS"/>
    <property type="match status" value="1"/>
</dbReference>
<accession>A0A7Y7QUT5</accession>
<protein>
    <submittedName>
        <fullName evidence="3">Filamentous hemagglutinin N-terminal domain-containing protein</fullName>
    </submittedName>
</protein>
<name>A0A7Y7QUT5_9SPHN</name>
<reference evidence="4 5" key="1">
    <citation type="submission" date="2020-05" db="EMBL/GenBank/DDBJ databases">
        <title>Draft Genome Sequences of Sphingomonas sp. Isolated from the International Space Station.</title>
        <authorList>
            <person name="Bijlani S."/>
            <person name="Singh N.K."/>
            <person name="Mason C.E."/>
            <person name="Wang C.C."/>
            <person name="Venkateswaran K."/>
        </authorList>
    </citation>
    <scope>NUCLEOTIDE SEQUENCE [LARGE SCALE GENOMIC DNA]</scope>
    <source>
        <strain evidence="2 5">IIF7SW-B5</strain>
        <strain evidence="3">ISS-IIF7SWP</strain>
    </source>
</reference>
<organism evidence="3 4">
    <name type="scientific">Sphingomonas sanguinis</name>
    <dbReference type="NCBI Taxonomy" id="33051"/>
    <lineage>
        <taxon>Bacteria</taxon>
        <taxon>Pseudomonadati</taxon>
        <taxon>Pseudomonadota</taxon>
        <taxon>Alphaproteobacteria</taxon>
        <taxon>Sphingomonadales</taxon>
        <taxon>Sphingomonadaceae</taxon>
        <taxon>Sphingomonas</taxon>
    </lineage>
</organism>
<comment type="caution">
    <text evidence="3">The sequence shown here is derived from an EMBL/GenBank/DDBJ whole genome shotgun (WGS) entry which is preliminary data.</text>
</comment>
<evidence type="ECO:0000313" key="4">
    <source>
        <dbReference type="Proteomes" id="UP000531581"/>
    </source>
</evidence>
<sequence>MPPAQTLSPTHAASPVRRLRLMLALSSALGTTTLGGVAAAPAWGQSIPTPASVVQTQQSGVLGSILGAPDVSNPGGNLKVVLNSRNTVIDWNGFNIPEDKSADFQKNSLIPGGAAVLNRDVSGNASQLLGKLTSGSDVAVWVYNPNGILVGSKASFNTGSLVLSTLDVNSNDFLSGGSSYRLTTGSGSTSAITVLNGAQIKVQGGNRGLVMVAPKIEADGNFQAVGQDVAFVTATDVKLSYSASSPLSVTINRGTPVSGRSQYVRGTVGGQDALFALASQSTVTDALLQIDAGVTTATSGERGIILSAGKPSNAVGGVTVSGASADTGGVANLLVNGGLTVNDGGSDIIAGSSGTMGLTGALSSQRDILLSADGALTVSGAVMADRDYIGTGTGITLGNGAALVQSAGRTVRLTSGNGDLTGAAGLTLQSGGSAGVTLATTGTSAGNILFDPTSSLIGGDNRQGYVDIRQRDAGNAVSLGNVTGRGLRQAIGTGSVSNGLTTTGALVLGNVDVQDGLALTSAGLTAGSLASDRGVTIASNGALATGAILSRGGAVTLTGSGATTIGGAVGADSDLTITRDGAMTLAGLSSGDDIQIDAGSGAVAITGPVSAGLKYQVSGSGVTLGGASPVTQAAKDAITITAGAGGITGASGLTLQSDSDNFGGGALTLALTAPSTTGIAFAPNTRLLGGPDRQSDVKISLADPASPIALGVVRAANLTGVNTTGTLQLGNVSVLGDLTAQGASIATGDVTSANGGVTLTAATGNVTAGAVSSAKSLTITAAQAVAVGGLTAQNGISVGSQGAASFGGDVTAGGPVTLSGTSLAFTGGNLRSGGAIDLLASSGGITSTGALAVASTSGQSNDFIRLQANGTDGIAFASGSSITGGTNRALRVGIFNASADAPVRLGDVTARSLTALSAAGGDATRLGGAILSNGALAFGALNLVDSFAAESLNGNLSAGQIAVTGNGQGISLRATKGALSVQNNLSTSGDVTLVSGAGLSLGTVESRNGRATLTSGGAITLGNLNGALGASASGTQLTMDAVRGGPVALTASAGGIQVGGISGTSVTVGATGGAVAIRNALTATGAVALTATGDVGVGGALSSAGLTVNAQGNAALLGGVQAQGDVAVAAKAVSLGGVHSATGAYAVTSTAGGITAANGTSILSDSNSQGGKALTLTATGDIAFDPSSSLGGGNGTSAVTLTTSGGAIGVGSVTASGFTATGASSIRTGDLTLGSGLSLASAGGVMTGAINVGTGGVAIDAGSGALTTGAINAGDAVTLNGGTLAFGRVGAKTLKATATGTLTGGAIATQGDTTLQGRSITAGNVDAVNLSAVTGSDALNLGDLTLSGAAALSGGDVRFGTMTGTSLSATATGGLQGGAITTQGAVNATATGALALGSINAGGATTLGGSSVNVGAVNATTLTATASSGSLTTGDLATSGAVGLSAAQGTVDLGQITTRTGDVTIRSGRTLNAVGVTSGGAATLSAAGGNADVLLVNGLDAVGSASVSATGNVRAPKIVSRTGDLTIAAPNGELSGYTPGSGVTLGAGPGRAFSLTIGAAARLGDVVGGKLTIVATSISAGRVDTGSEALELRATQGDLTVRGLVTGGTVTLGASGRTSLNDVTATGGLSLAGGSIGFGNIAGSTIDIASTGAVNGGRVTSSGMIGAKAAAIQLAALSGGGPVSVVATGGDLTLGGPVTGTDVTLGASGNVALGQVTAGGALSINGGSVGFGDVAGASVTVTSTGSVSGTSIKATNAVAVTGASVGLGAVSGSNIGLTATGGDLTLGGPVTGTDVTLGASGNAALGQVTAGGALSINGGSVGFGDVTGATVTIASAGAVGGNSIKGTGGVGVTGATVGLGSVTGGSVGLSATNSDLVLGGPVTGTDVTLGASGNASLGQVTAGGTLSIKGGSVGFGDVAGTTVTVASAGAVRGTSIKGANAVSVTGATVGLGTVSGGSVGLSATGGDLNLTGPVTGTDVTLGASGNAALGQVTAGGALSINGGSVGFGDVAGASVTVASAGAVRGTSIKGTNAVSVTGATVGLGTVSGGSVGLSATGGDLNLTGPVSGTDMTIGASGKLALTQASASGALKLTGGSMVFDSLAGASIDGQSAGAITGNAVRATNGLSLRGASLGLGQASAGAGLTLATTGGDLSLGSLTSGGDAVLTASGAASVTGNVAAGGGYRVTGSGVTLGGQDGVVQRAAGDVRITARAGDLNAARGLTLTSDADGAGAEALVLDAAGQIGFAGTRLQARPGGGAALGLRAGSGRSIQLGQVEASRIGSFDGSAVVTSLTHNASLTTGDLTMGDLSIALSGGDLSLGKVAATGSVALRTDAGAMTLSDLSGGSVDLASGGVLSTGAVTSNGAASLKGQRIAVGGRLAAARQLLAEARAALTLRDVAAGGAVTLKAGEALTAGSVEGASITAGGAGVTLTGAKAGDTLALTSSRDLTLNGGSAGGTATLDVAGLATIGGLTAGPSATITANDVALNGPLRAQTVAFVNRQPGTAALRIGDGTGSDGLRLSDAEVRQVSADTLRFDAGNGAMEVGALTLGSASGRTVDMLGTGDVRVVGTVKTEGTGRAIRIGGGSDGGNAANIHVVATRDGGGRLLFDGSDVELRGNRIAMGLAPGFIDTLQPGNAGLVQAQSLISNGNSALYNAQLAGGFYDPSATTTLSARSLTVRFGDYALFQNTAVPGEFSGLKIGGTPGAPVSPALRISSFGTAGQNGVALFGTINGIGGASAALLGNPVIAIDPVLLPNSRINGCLAGSGAGCITTIVIQPTLQVFRWNSEEVFGIARDVAVPFSPVIGANNEELLSGLPELAPQAPQDQEDEK</sequence>
<dbReference type="InterPro" id="IPR011050">
    <property type="entry name" value="Pectin_lyase_fold/virulence"/>
</dbReference>
<feature type="domain" description="Filamentous haemagglutinin FhaB/tRNA nuclease CdiA-like TPS" evidence="1">
    <location>
        <begin position="48"/>
        <end position="172"/>
    </location>
</feature>
<keyword evidence="5" id="KW-1185">Reference proteome</keyword>
<evidence type="ECO:0000313" key="2">
    <source>
        <dbReference type="EMBL" id="NNG55195.1"/>
    </source>
</evidence>
<dbReference type="EMBL" id="JABYQV010000003">
    <property type="protein sequence ID" value="NVP30453.1"/>
    <property type="molecule type" value="Genomic_DNA"/>
</dbReference>
<dbReference type="Proteomes" id="UP000531581">
    <property type="component" value="Unassembled WGS sequence"/>
</dbReference>
<dbReference type="InterPro" id="IPR012334">
    <property type="entry name" value="Pectin_lyas_fold"/>
</dbReference>
<evidence type="ECO:0000313" key="5">
    <source>
        <dbReference type="Proteomes" id="UP000557656"/>
    </source>
</evidence>
<evidence type="ECO:0000313" key="3">
    <source>
        <dbReference type="EMBL" id="NVP30453.1"/>
    </source>
</evidence>
<dbReference type="RefSeq" id="WP_206379097.1">
    <property type="nucleotide sequence ID" value="NZ_JABEOV010000027.1"/>
</dbReference>
<proteinExistence type="predicted"/>
<dbReference type="Gene3D" id="2.160.20.10">
    <property type="entry name" value="Single-stranded right-handed beta-helix, Pectin lyase-like"/>
    <property type="match status" value="1"/>
</dbReference>
<dbReference type="NCBIfam" id="TIGR01901">
    <property type="entry name" value="adhes_NPXG"/>
    <property type="match status" value="1"/>
</dbReference>
<evidence type="ECO:0000259" key="1">
    <source>
        <dbReference type="SMART" id="SM00912"/>
    </source>
</evidence>